<dbReference type="PANTHER" id="PTHR22642:SF2">
    <property type="entry name" value="PROTEIN LONG AFTER FAR-RED 3"/>
    <property type="match status" value="1"/>
</dbReference>
<reference evidence="2 3" key="1">
    <citation type="submission" date="2016-01" db="EMBL/GenBank/DDBJ databases">
        <title>Genome sequence of Oerskovia enterophila VJag, an agar and cellulose degrading bacterium.</title>
        <authorList>
            <person name="Poehlein A."/>
            <person name="Jag V."/>
            <person name="Bengelsdorf F."/>
            <person name="Duerre P."/>
            <person name="Daniel R."/>
        </authorList>
    </citation>
    <scope>NUCLEOTIDE SEQUENCE [LARGE SCALE GENOMIC DNA]</scope>
    <source>
        <strain evidence="2 3">VJag</strain>
    </source>
</reference>
<dbReference type="InterPro" id="IPR032466">
    <property type="entry name" value="Metal_Hydrolase"/>
</dbReference>
<accession>A0A163SUQ7</accession>
<dbReference type="EMBL" id="LRIE01000041">
    <property type="protein sequence ID" value="KZM36783.1"/>
    <property type="molecule type" value="Genomic_DNA"/>
</dbReference>
<dbReference type="SUPFAM" id="SSF51338">
    <property type="entry name" value="Composite domain of metallo-dependent hydrolases"/>
    <property type="match status" value="1"/>
</dbReference>
<dbReference type="Proteomes" id="UP000076447">
    <property type="component" value="Unassembled WGS sequence"/>
</dbReference>
<dbReference type="STRING" id="43678.OJAG_04850"/>
<evidence type="ECO:0000259" key="1">
    <source>
        <dbReference type="Pfam" id="PF07969"/>
    </source>
</evidence>
<name>A0A163SUQ7_9CELL</name>
<evidence type="ECO:0000313" key="2">
    <source>
        <dbReference type="EMBL" id="KZM36783.1"/>
    </source>
</evidence>
<dbReference type="Pfam" id="PF07969">
    <property type="entry name" value="Amidohydro_3"/>
    <property type="match status" value="1"/>
</dbReference>
<sequence length="554" mass="57168">MASTLYRNGVIHSSTDPFAEAMLVDGGVITWIGANDTAAGLAARADRVIDLDGALVAPGFVDSHVHVLETGLALAGVDLSASAGVTSLAGALEALHAAVAARPAAQADEVLLAFGWDEQEWPEHRAPTREELDAACGGALVYAARVDVHSAVVSTSLARAAGLEGQRGWTETGWVTEDAHHSARDAARDLSPERRTALYRTALDAAARRGIVSLHENSAPSIDTREGLRELMALTADPAGALPHLVAYRGELCTTPDDARALLADLPGLAGIAGDLNVDGSLGSRTAALRHRYSDLTGAPGEAGPDGRGNQYLSAEQIAAHLSAVAAAGTQGGFHVIGDRAMDAFLVGLRAAADADGAAAHRRAAHRVEHALFVDTNALSTLLLFGVSLSIQPVFDSAWGGPGGMYASRLGPTRVAGLSPFADLAGAGVPLAFGSDSPVTPLDPWSAVRAAMSHADPDQRISARAAFRAHSRGGWRIAGLDHTGAGQLRVGSPAHLAVWRAEHLAVQGTGTTVSSWSTDARSGTPLLPDLTDGAPDPTCLQTVRDGVVLFDTFD</sequence>
<dbReference type="Gene3D" id="3.10.310.70">
    <property type="match status" value="1"/>
</dbReference>
<dbReference type="Gene3D" id="2.30.40.10">
    <property type="entry name" value="Urease, subunit C, domain 1"/>
    <property type="match status" value="1"/>
</dbReference>
<feature type="domain" description="Amidohydrolase 3" evidence="1">
    <location>
        <begin position="47"/>
        <end position="549"/>
    </location>
</feature>
<proteinExistence type="predicted"/>
<protein>
    <submittedName>
        <fullName evidence="2">N-substituted formamide deformylase</fullName>
        <ecNumber evidence="2">3.5.1.91</ecNumber>
    </submittedName>
</protein>
<organism evidence="2 3">
    <name type="scientific">Oerskovia enterophila</name>
    <dbReference type="NCBI Taxonomy" id="43678"/>
    <lineage>
        <taxon>Bacteria</taxon>
        <taxon>Bacillati</taxon>
        <taxon>Actinomycetota</taxon>
        <taxon>Actinomycetes</taxon>
        <taxon>Micrococcales</taxon>
        <taxon>Cellulomonadaceae</taxon>
        <taxon>Oerskovia</taxon>
    </lineage>
</organism>
<dbReference type="EC" id="3.5.1.91" evidence="2"/>
<dbReference type="Gene3D" id="3.20.20.140">
    <property type="entry name" value="Metal-dependent hydrolases"/>
    <property type="match status" value="1"/>
</dbReference>
<dbReference type="GO" id="GO:0016810">
    <property type="term" value="F:hydrolase activity, acting on carbon-nitrogen (but not peptide) bonds"/>
    <property type="evidence" value="ECO:0007669"/>
    <property type="project" value="InterPro"/>
</dbReference>
<dbReference type="PATRIC" id="fig|43678.3.peg.517"/>
<evidence type="ECO:0000313" key="3">
    <source>
        <dbReference type="Proteomes" id="UP000076447"/>
    </source>
</evidence>
<dbReference type="RefSeq" id="WP_068706986.1">
    <property type="nucleotide sequence ID" value="NZ_LRIE01000041.1"/>
</dbReference>
<dbReference type="SUPFAM" id="SSF51556">
    <property type="entry name" value="Metallo-dependent hydrolases"/>
    <property type="match status" value="1"/>
</dbReference>
<gene>
    <name evidence="2" type="primary">nfdA</name>
    <name evidence="2" type="ORF">OJAG_04850</name>
</gene>
<keyword evidence="2" id="KW-0378">Hydrolase</keyword>
<comment type="caution">
    <text evidence="2">The sequence shown here is derived from an EMBL/GenBank/DDBJ whole genome shotgun (WGS) entry which is preliminary data.</text>
</comment>
<dbReference type="AlphaFoldDB" id="A0A163SUQ7"/>
<dbReference type="InterPro" id="IPR013108">
    <property type="entry name" value="Amidohydro_3"/>
</dbReference>
<dbReference type="PANTHER" id="PTHR22642">
    <property type="entry name" value="IMIDAZOLONEPROPIONASE"/>
    <property type="match status" value="1"/>
</dbReference>
<dbReference type="InterPro" id="IPR011059">
    <property type="entry name" value="Metal-dep_hydrolase_composite"/>
</dbReference>
<dbReference type="OrthoDB" id="3238066at2"/>